<dbReference type="EMBL" id="MVBN01000003">
    <property type="protein sequence ID" value="OOK77556.1"/>
    <property type="molecule type" value="Genomic_DNA"/>
</dbReference>
<dbReference type="Proteomes" id="UP000188532">
    <property type="component" value="Unassembled WGS sequence"/>
</dbReference>
<reference evidence="1 2" key="1">
    <citation type="submission" date="2017-02" db="EMBL/GenBank/DDBJ databases">
        <title>Complete genome sequences of Mycobacterium kansasii strains isolated from rhesus macaques.</title>
        <authorList>
            <person name="Panda A."/>
            <person name="Nagaraj S."/>
            <person name="Zhao X."/>
            <person name="Tettelin H."/>
            <person name="Detolla L.J."/>
        </authorList>
    </citation>
    <scope>NUCLEOTIDE SEQUENCE [LARGE SCALE GENOMIC DNA]</scope>
    <source>
        <strain evidence="1 2">11-3469</strain>
    </source>
</reference>
<evidence type="ECO:0000313" key="2">
    <source>
        <dbReference type="Proteomes" id="UP000188532"/>
    </source>
</evidence>
<protein>
    <submittedName>
        <fullName evidence="1">Uncharacterized protein</fullName>
    </submittedName>
</protein>
<proteinExistence type="predicted"/>
<name>A0A1V3XFM4_MYCKA</name>
<comment type="caution">
    <text evidence="1">The sequence shown here is derived from an EMBL/GenBank/DDBJ whole genome shotgun (WGS) entry which is preliminary data.</text>
</comment>
<gene>
    <name evidence="1" type="ORF">BZL29_4014</name>
</gene>
<organism evidence="1 2">
    <name type="scientific">Mycobacterium kansasii</name>
    <dbReference type="NCBI Taxonomy" id="1768"/>
    <lineage>
        <taxon>Bacteria</taxon>
        <taxon>Bacillati</taxon>
        <taxon>Actinomycetota</taxon>
        <taxon>Actinomycetes</taxon>
        <taxon>Mycobacteriales</taxon>
        <taxon>Mycobacteriaceae</taxon>
        <taxon>Mycobacterium</taxon>
    </lineage>
</organism>
<evidence type="ECO:0000313" key="1">
    <source>
        <dbReference type="EMBL" id="OOK77556.1"/>
    </source>
</evidence>
<accession>A0A1V3XFM4</accession>
<dbReference type="AlphaFoldDB" id="A0A1V3XFM4"/>
<sequence length="61" mass="6760">MTCNDSAELVRRILGISWPRRFLLAVFVVVGWSVRFGSPGCPVARTAVGPGPRQRRLDPHT</sequence>